<evidence type="ECO:0000313" key="8">
    <source>
        <dbReference type="EMBL" id="AGA29531.1"/>
    </source>
</evidence>
<keyword evidence="2" id="KW-0805">Transcription regulation</keyword>
<dbReference type="NCBIfam" id="TIGR02937">
    <property type="entry name" value="sigma70-ECF"/>
    <property type="match status" value="1"/>
</dbReference>
<dbReference type="GO" id="GO:0016987">
    <property type="term" value="F:sigma factor activity"/>
    <property type="evidence" value="ECO:0007669"/>
    <property type="project" value="UniProtKB-KW"/>
</dbReference>
<dbReference type="KEGG" id="saci:Sinac_5383"/>
<dbReference type="Pfam" id="PF04542">
    <property type="entry name" value="Sigma70_r2"/>
    <property type="match status" value="1"/>
</dbReference>
<evidence type="ECO:0000259" key="6">
    <source>
        <dbReference type="Pfam" id="PF04542"/>
    </source>
</evidence>
<dbReference type="InterPro" id="IPR036388">
    <property type="entry name" value="WH-like_DNA-bd_sf"/>
</dbReference>
<dbReference type="PANTHER" id="PTHR43133:SF51">
    <property type="entry name" value="RNA POLYMERASE SIGMA FACTOR"/>
    <property type="match status" value="1"/>
</dbReference>
<dbReference type="CDD" id="cd06171">
    <property type="entry name" value="Sigma70_r4"/>
    <property type="match status" value="1"/>
</dbReference>
<evidence type="ECO:0000259" key="7">
    <source>
        <dbReference type="Pfam" id="PF08281"/>
    </source>
</evidence>
<evidence type="ECO:0000256" key="3">
    <source>
        <dbReference type="ARBA" id="ARBA00023082"/>
    </source>
</evidence>
<dbReference type="InterPro" id="IPR007627">
    <property type="entry name" value="RNA_pol_sigma70_r2"/>
</dbReference>
<dbReference type="OrthoDB" id="291047at2"/>
<name>L0DLJ0_SINAD</name>
<keyword evidence="3" id="KW-0731">Sigma factor</keyword>
<dbReference type="STRING" id="886293.Sinac_5383"/>
<keyword evidence="4" id="KW-0804">Transcription</keyword>
<sequence>MPSGRVEASVTHPEMTSVMETVGALPDEELIERFLNSGRVEAESAFRIIVTRHGPMVLGVCRHVLNQHQDAEDAFQASFIALARKAGSIKDRRVLARWLYEVAYRIAVRAKTSAVRKRIRERQGAEMSVTAAHNEAGWNELRPVLHEELSRLPDKYRTPVVLCYLEGKTNEEAADLLQWPVGTVKGRLSRARELLRSRLAKRGLALSAAFLVTSFSQNAVFAEVVPARLIDSTVDTAIRQVRLEPAFNPLGIHSSRAHAFGSQIAVIATLVILAAATLVGASSWFPRLFPSAPEPISSVPGADVSPLPGTCGTSPTPEQ</sequence>
<reference evidence="8 9" key="1">
    <citation type="submission" date="2012-02" db="EMBL/GenBank/DDBJ databases">
        <title>Complete sequence of chromosome of Singulisphaera acidiphila DSM 18658.</title>
        <authorList>
            <consortium name="US DOE Joint Genome Institute (JGI-PGF)"/>
            <person name="Lucas S."/>
            <person name="Copeland A."/>
            <person name="Lapidus A."/>
            <person name="Glavina del Rio T."/>
            <person name="Dalin E."/>
            <person name="Tice H."/>
            <person name="Bruce D."/>
            <person name="Goodwin L."/>
            <person name="Pitluck S."/>
            <person name="Peters L."/>
            <person name="Ovchinnikova G."/>
            <person name="Chertkov O."/>
            <person name="Kyrpides N."/>
            <person name="Mavromatis K."/>
            <person name="Ivanova N."/>
            <person name="Brettin T."/>
            <person name="Detter J.C."/>
            <person name="Han C."/>
            <person name="Larimer F."/>
            <person name="Land M."/>
            <person name="Hauser L."/>
            <person name="Markowitz V."/>
            <person name="Cheng J.-F."/>
            <person name="Hugenholtz P."/>
            <person name="Woyke T."/>
            <person name="Wu D."/>
            <person name="Tindall B."/>
            <person name="Pomrenke H."/>
            <person name="Brambilla E."/>
            <person name="Klenk H.-P."/>
            <person name="Eisen J.A."/>
        </authorList>
    </citation>
    <scope>NUCLEOTIDE SEQUENCE [LARGE SCALE GENOMIC DNA]</scope>
    <source>
        <strain evidence="9">ATCC BAA-1392 / DSM 18658 / VKM B-2454 / MOB10</strain>
    </source>
</reference>
<dbReference type="RefSeq" id="WP_015248634.1">
    <property type="nucleotide sequence ID" value="NC_019892.1"/>
</dbReference>
<proteinExistence type="inferred from homology"/>
<organism evidence="8 9">
    <name type="scientific">Singulisphaera acidiphila (strain ATCC BAA-1392 / DSM 18658 / VKM B-2454 / MOB10)</name>
    <dbReference type="NCBI Taxonomy" id="886293"/>
    <lineage>
        <taxon>Bacteria</taxon>
        <taxon>Pseudomonadati</taxon>
        <taxon>Planctomycetota</taxon>
        <taxon>Planctomycetia</taxon>
        <taxon>Isosphaerales</taxon>
        <taxon>Isosphaeraceae</taxon>
        <taxon>Singulisphaera</taxon>
    </lineage>
</organism>
<protein>
    <submittedName>
        <fullName evidence="8">RNA polymerase sigma factor, sigma-70 family</fullName>
    </submittedName>
</protein>
<dbReference type="InterPro" id="IPR039425">
    <property type="entry name" value="RNA_pol_sigma-70-like"/>
</dbReference>
<feature type="domain" description="RNA polymerase sigma factor 70 region 4 type 2" evidence="7">
    <location>
        <begin position="145"/>
        <end position="195"/>
    </location>
</feature>
<dbReference type="SUPFAM" id="SSF88946">
    <property type="entry name" value="Sigma2 domain of RNA polymerase sigma factors"/>
    <property type="match status" value="1"/>
</dbReference>
<evidence type="ECO:0000256" key="1">
    <source>
        <dbReference type="ARBA" id="ARBA00010641"/>
    </source>
</evidence>
<dbReference type="GO" id="GO:0006352">
    <property type="term" value="P:DNA-templated transcription initiation"/>
    <property type="evidence" value="ECO:0007669"/>
    <property type="project" value="InterPro"/>
</dbReference>
<gene>
    <name evidence="8" type="ordered locus">Sinac_5383</name>
</gene>
<dbReference type="PANTHER" id="PTHR43133">
    <property type="entry name" value="RNA POLYMERASE ECF-TYPE SIGMA FACTO"/>
    <property type="match status" value="1"/>
</dbReference>
<comment type="similarity">
    <text evidence="1">Belongs to the sigma-70 factor family. ECF subfamily.</text>
</comment>
<dbReference type="InterPro" id="IPR013325">
    <property type="entry name" value="RNA_pol_sigma_r2"/>
</dbReference>
<feature type="domain" description="RNA polymerase sigma-70 region 2" evidence="6">
    <location>
        <begin position="49"/>
        <end position="113"/>
    </location>
</feature>
<evidence type="ECO:0000256" key="4">
    <source>
        <dbReference type="ARBA" id="ARBA00023163"/>
    </source>
</evidence>
<feature type="region of interest" description="Disordered" evidence="5">
    <location>
        <begin position="300"/>
        <end position="319"/>
    </location>
</feature>
<keyword evidence="9" id="KW-1185">Reference proteome</keyword>
<accession>L0DLJ0</accession>
<dbReference type="HOGENOM" id="CLU_871251_0_0_0"/>
<dbReference type="Proteomes" id="UP000010798">
    <property type="component" value="Chromosome"/>
</dbReference>
<dbReference type="eggNOG" id="COG1595">
    <property type="taxonomic scope" value="Bacteria"/>
</dbReference>
<dbReference type="Gene3D" id="1.10.10.10">
    <property type="entry name" value="Winged helix-like DNA-binding domain superfamily/Winged helix DNA-binding domain"/>
    <property type="match status" value="1"/>
</dbReference>
<dbReference type="EMBL" id="CP003364">
    <property type="protein sequence ID" value="AGA29531.1"/>
    <property type="molecule type" value="Genomic_DNA"/>
</dbReference>
<dbReference type="InterPro" id="IPR013249">
    <property type="entry name" value="RNA_pol_sigma70_r4_t2"/>
</dbReference>
<dbReference type="AlphaFoldDB" id="L0DLJ0"/>
<dbReference type="InterPro" id="IPR014284">
    <property type="entry name" value="RNA_pol_sigma-70_dom"/>
</dbReference>
<evidence type="ECO:0000256" key="2">
    <source>
        <dbReference type="ARBA" id="ARBA00023015"/>
    </source>
</evidence>
<dbReference type="InterPro" id="IPR013324">
    <property type="entry name" value="RNA_pol_sigma_r3/r4-like"/>
</dbReference>
<evidence type="ECO:0000256" key="5">
    <source>
        <dbReference type="SAM" id="MobiDB-lite"/>
    </source>
</evidence>
<evidence type="ECO:0000313" key="9">
    <source>
        <dbReference type="Proteomes" id="UP000010798"/>
    </source>
</evidence>
<dbReference type="GO" id="GO:0003677">
    <property type="term" value="F:DNA binding"/>
    <property type="evidence" value="ECO:0007669"/>
    <property type="project" value="InterPro"/>
</dbReference>
<dbReference type="Gene3D" id="1.10.1740.10">
    <property type="match status" value="1"/>
</dbReference>
<dbReference type="SUPFAM" id="SSF88659">
    <property type="entry name" value="Sigma3 and sigma4 domains of RNA polymerase sigma factors"/>
    <property type="match status" value="1"/>
</dbReference>
<dbReference type="Pfam" id="PF08281">
    <property type="entry name" value="Sigma70_r4_2"/>
    <property type="match status" value="1"/>
</dbReference>